<dbReference type="Gene3D" id="3.40.50.720">
    <property type="entry name" value="NAD(P)-binding Rossmann-like Domain"/>
    <property type="match status" value="1"/>
</dbReference>
<keyword evidence="3" id="KW-1185">Reference proteome</keyword>
<evidence type="ECO:0000313" key="2">
    <source>
        <dbReference type="EMBL" id="EXI65883.1"/>
    </source>
</evidence>
<dbReference type="PANTHER" id="PTHR48079:SF6">
    <property type="entry name" value="NAD(P)-BINDING DOMAIN-CONTAINING PROTEIN-RELATED"/>
    <property type="match status" value="1"/>
</dbReference>
<organism evidence="2 3">
    <name type="scientific">Candidatus Accumulibacter adjunctus</name>
    <dbReference type="NCBI Taxonomy" id="1454001"/>
    <lineage>
        <taxon>Bacteria</taxon>
        <taxon>Pseudomonadati</taxon>
        <taxon>Pseudomonadota</taxon>
        <taxon>Betaproteobacteria</taxon>
        <taxon>Candidatus Accumulibacter</taxon>
    </lineage>
</organism>
<protein>
    <submittedName>
        <fullName evidence="2">Cholesterol dehydrogenase</fullName>
    </submittedName>
</protein>
<comment type="caution">
    <text evidence="2">The sequence shown here is derived from an EMBL/GenBank/DDBJ whole genome shotgun (WGS) entry which is preliminary data.</text>
</comment>
<accession>A0A011M866</accession>
<dbReference type="InterPro" id="IPR016040">
    <property type="entry name" value="NAD(P)-bd_dom"/>
</dbReference>
<dbReference type="STRING" id="1454001.AW08_02908"/>
<dbReference type="InterPro" id="IPR036291">
    <property type="entry name" value="NAD(P)-bd_dom_sf"/>
</dbReference>
<reference evidence="2" key="1">
    <citation type="submission" date="2014-02" db="EMBL/GenBank/DDBJ databases">
        <title>Expanding our view of genomic diversity in Candidatus Accumulibacter clades.</title>
        <authorList>
            <person name="Skennerton C.T."/>
            <person name="Barr J.J."/>
            <person name="Slater F.R."/>
            <person name="Bond P.L."/>
            <person name="Tyson G.W."/>
        </authorList>
    </citation>
    <scope>NUCLEOTIDE SEQUENCE [LARGE SCALE GENOMIC DNA]</scope>
</reference>
<dbReference type="SUPFAM" id="SSF51735">
    <property type="entry name" value="NAD(P)-binding Rossmann-fold domains"/>
    <property type="match status" value="1"/>
</dbReference>
<feature type="domain" description="NAD(P)-binding" evidence="1">
    <location>
        <begin position="12"/>
        <end position="149"/>
    </location>
</feature>
<evidence type="ECO:0000313" key="3">
    <source>
        <dbReference type="Proteomes" id="UP000020218"/>
    </source>
</evidence>
<proteinExistence type="predicted"/>
<dbReference type="InterPro" id="IPR051783">
    <property type="entry name" value="NAD(P)-dependent_oxidoreduct"/>
</dbReference>
<dbReference type="PANTHER" id="PTHR48079">
    <property type="entry name" value="PROTEIN YEEZ"/>
    <property type="match status" value="1"/>
</dbReference>
<name>A0A011M866_9PROT</name>
<dbReference type="GO" id="GO:0004029">
    <property type="term" value="F:aldehyde dehydrogenase (NAD+) activity"/>
    <property type="evidence" value="ECO:0007669"/>
    <property type="project" value="TreeGrafter"/>
</dbReference>
<dbReference type="PATRIC" id="fig|1454001.3.peg.2930"/>
<sequence length="219" mass="22626">MATTSGAVVLTGGTGYLGTSLAERLLARGHRVRLLVRRAAAGRAASGAEVIVGNALDSVSIATALQAGDTLVHLVGTAHPNPAKAAEFETVDLASIRAAVDAASRVAIAHLVYVSVAQPAPVMRAYVAARAAGEAAIAGSGVRATILRPWYVVGPGHRWPLILTPLYALAARVPHWRPATQRLGLVSLEQMTRALVRAVEKPPASALAIVEVPEIRAPG</sequence>
<dbReference type="EMBL" id="JFAX01000018">
    <property type="protein sequence ID" value="EXI65883.1"/>
    <property type="molecule type" value="Genomic_DNA"/>
</dbReference>
<dbReference type="Pfam" id="PF13460">
    <property type="entry name" value="NAD_binding_10"/>
    <property type="match status" value="1"/>
</dbReference>
<dbReference type="GO" id="GO:0005737">
    <property type="term" value="C:cytoplasm"/>
    <property type="evidence" value="ECO:0007669"/>
    <property type="project" value="TreeGrafter"/>
</dbReference>
<gene>
    <name evidence="2" type="ORF">AW08_02908</name>
</gene>
<dbReference type="AlphaFoldDB" id="A0A011M866"/>
<evidence type="ECO:0000259" key="1">
    <source>
        <dbReference type="Pfam" id="PF13460"/>
    </source>
</evidence>
<dbReference type="Proteomes" id="UP000020218">
    <property type="component" value="Unassembled WGS sequence"/>
</dbReference>